<dbReference type="Proteomes" id="UP001472866">
    <property type="component" value="Chromosome 10"/>
</dbReference>
<dbReference type="GO" id="GO:0016853">
    <property type="term" value="F:isomerase activity"/>
    <property type="evidence" value="ECO:0007669"/>
    <property type="project" value="UniProtKB-KW"/>
</dbReference>
<dbReference type="EMBL" id="CP151510">
    <property type="protein sequence ID" value="WZN64911.1"/>
    <property type="molecule type" value="Genomic_DNA"/>
</dbReference>
<proteinExistence type="inferred from homology"/>
<sequence length="342" mass="36895">MSHADLNALALVQNGSGKEPTSKDGLLSLFKEQQEFMTFFFENLDYEPIEKFCNACLTTKGVIFFSGVGKSGFIAQKISMTLVSTGTKAVFLNPTDALHGDIGILSEDDLLVMFSKSGSTEELLRLVPYARAKGAKLVSVTSIKGCKLDQACDFAVNLPLQRELCPFDLAPVTSTAIQMLFGDTVAIALMQAKNLTKDQYAMNHPAGRIGKRLILRVADVAKQNDIPLVTGDQKVMDILVELSSKGKGCVLVVETLEGKKLLGTFTDGDLRRSLEKLGEAALKTEVKELMSGTPRVVKEEAMAVDAMTSMKEPTKVTFLPVVDDGQVVTGLVTLHDLVSAGI</sequence>
<dbReference type="Gene3D" id="3.40.50.10490">
    <property type="entry name" value="Glucose-6-phosphate isomerase like protein, domain 1"/>
    <property type="match status" value="1"/>
</dbReference>
<dbReference type="AlphaFoldDB" id="A0AAX4PGB1"/>
<evidence type="ECO:0000259" key="7">
    <source>
        <dbReference type="PROSITE" id="PS51371"/>
    </source>
</evidence>
<name>A0AAX4PGB1_9CHLO</name>
<dbReference type="PIRSF" id="PIRSF004692">
    <property type="entry name" value="KdsD_KpsF"/>
    <property type="match status" value="1"/>
</dbReference>
<feature type="site" description="Catalytically relevant" evidence="5">
    <location>
        <position position="204"/>
    </location>
</feature>
<dbReference type="Pfam" id="PF00571">
    <property type="entry name" value="CBS"/>
    <property type="match status" value="2"/>
</dbReference>
<dbReference type="SUPFAM" id="SSF53697">
    <property type="entry name" value="SIS domain"/>
    <property type="match status" value="1"/>
</dbReference>
<keyword evidence="2" id="KW-0677">Repeat</keyword>
<keyword evidence="9" id="KW-0413">Isomerase</keyword>
<dbReference type="InterPro" id="IPR046342">
    <property type="entry name" value="CBS_dom_sf"/>
</dbReference>
<evidence type="ECO:0000313" key="9">
    <source>
        <dbReference type="EMBL" id="WZN64911.1"/>
    </source>
</evidence>
<dbReference type="InterPro" id="IPR000644">
    <property type="entry name" value="CBS_dom"/>
</dbReference>
<gene>
    <name evidence="9" type="ORF">HKI87_10g64680</name>
</gene>
<accession>A0AAX4PGB1</accession>
<dbReference type="PANTHER" id="PTHR47476">
    <property type="match status" value="1"/>
</dbReference>
<feature type="site" description="Catalytically relevant" evidence="5">
    <location>
        <position position="163"/>
    </location>
</feature>
<dbReference type="Gene3D" id="3.10.580.10">
    <property type="entry name" value="CBS-domain"/>
    <property type="match status" value="1"/>
</dbReference>
<dbReference type="InterPro" id="IPR046348">
    <property type="entry name" value="SIS_dom_sf"/>
</dbReference>
<dbReference type="SMART" id="SM00116">
    <property type="entry name" value="CBS"/>
    <property type="match status" value="2"/>
</dbReference>
<reference evidence="9 10" key="1">
    <citation type="submission" date="2024-03" db="EMBL/GenBank/DDBJ databases">
        <title>Complete genome sequence of the green alga Chloropicon roscoffensis RCC1871.</title>
        <authorList>
            <person name="Lemieux C."/>
            <person name="Pombert J.-F."/>
            <person name="Otis C."/>
            <person name="Turmel M."/>
        </authorList>
    </citation>
    <scope>NUCLEOTIDE SEQUENCE [LARGE SCALE GENOMIC DNA]</scope>
    <source>
        <strain evidence="9 10">RCC1871</strain>
    </source>
</reference>
<evidence type="ECO:0000256" key="2">
    <source>
        <dbReference type="ARBA" id="ARBA00022737"/>
    </source>
</evidence>
<dbReference type="InterPro" id="IPR001347">
    <property type="entry name" value="SIS_dom"/>
</dbReference>
<dbReference type="Pfam" id="PF01380">
    <property type="entry name" value="SIS"/>
    <property type="match status" value="1"/>
</dbReference>
<keyword evidence="10" id="KW-1185">Reference proteome</keyword>
<keyword evidence="3 6" id="KW-0129">CBS domain</keyword>
<evidence type="ECO:0000256" key="5">
    <source>
        <dbReference type="PIRSR" id="PIRSR004692-3"/>
    </source>
</evidence>
<dbReference type="PROSITE" id="PS51371">
    <property type="entry name" value="CBS"/>
    <property type="match status" value="1"/>
</dbReference>
<dbReference type="PROSITE" id="PS51464">
    <property type="entry name" value="SIS"/>
    <property type="match status" value="1"/>
</dbReference>
<evidence type="ECO:0000256" key="4">
    <source>
        <dbReference type="PIRNR" id="PIRNR004692"/>
    </source>
</evidence>
<dbReference type="CDD" id="cd05014">
    <property type="entry name" value="SIS_Kpsf"/>
    <property type="match status" value="1"/>
</dbReference>
<dbReference type="GO" id="GO:1901135">
    <property type="term" value="P:carbohydrate derivative metabolic process"/>
    <property type="evidence" value="ECO:0007669"/>
    <property type="project" value="InterPro"/>
</dbReference>
<feature type="domain" description="SIS" evidence="8">
    <location>
        <begin position="53"/>
        <end position="195"/>
    </location>
</feature>
<feature type="site" description="Catalytically relevant" evidence="5">
    <location>
        <position position="122"/>
    </location>
</feature>
<evidence type="ECO:0000256" key="6">
    <source>
        <dbReference type="PROSITE-ProRule" id="PRU00703"/>
    </source>
</evidence>
<feature type="domain" description="CBS" evidence="7">
    <location>
        <begin position="290"/>
        <end position="342"/>
    </location>
</feature>
<evidence type="ECO:0000256" key="3">
    <source>
        <dbReference type="ARBA" id="ARBA00023122"/>
    </source>
</evidence>
<protein>
    <submittedName>
        <fullName evidence="9">Arabinose 5-phosphate isomerase</fullName>
    </submittedName>
</protein>
<comment type="similarity">
    <text evidence="1 4">Belongs to the SIS family. GutQ/KpsF subfamily.</text>
</comment>
<evidence type="ECO:0000256" key="1">
    <source>
        <dbReference type="ARBA" id="ARBA00008165"/>
    </source>
</evidence>
<dbReference type="InterPro" id="IPR004800">
    <property type="entry name" value="KdsD/KpsF-type"/>
</dbReference>
<dbReference type="GO" id="GO:0005975">
    <property type="term" value="P:carbohydrate metabolic process"/>
    <property type="evidence" value="ECO:0007669"/>
    <property type="project" value="InterPro"/>
</dbReference>
<evidence type="ECO:0000313" key="10">
    <source>
        <dbReference type="Proteomes" id="UP001472866"/>
    </source>
</evidence>
<dbReference type="NCBIfam" id="TIGR00393">
    <property type="entry name" value="kpsF"/>
    <property type="match status" value="1"/>
</dbReference>
<dbReference type="CDD" id="cd04604">
    <property type="entry name" value="CBS_pair_SIS_assoc"/>
    <property type="match status" value="1"/>
</dbReference>
<organism evidence="9 10">
    <name type="scientific">Chloropicon roscoffensis</name>
    <dbReference type="NCBI Taxonomy" id="1461544"/>
    <lineage>
        <taxon>Eukaryota</taxon>
        <taxon>Viridiplantae</taxon>
        <taxon>Chlorophyta</taxon>
        <taxon>Chloropicophyceae</taxon>
        <taxon>Chloropicales</taxon>
        <taxon>Chloropicaceae</taxon>
        <taxon>Chloropicon</taxon>
    </lineage>
</organism>
<dbReference type="InterPro" id="IPR035474">
    <property type="entry name" value="SIS_Kpsf"/>
</dbReference>
<dbReference type="PANTHER" id="PTHR47476:SF2">
    <property type="entry name" value="ARABINOSE 5-PHOSPHATE ISOMERASE-RELATED"/>
    <property type="match status" value="1"/>
</dbReference>
<feature type="site" description="Catalytically relevant" evidence="5">
    <location>
        <position position="70"/>
    </location>
</feature>
<evidence type="ECO:0000259" key="8">
    <source>
        <dbReference type="PROSITE" id="PS51464"/>
    </source>
</evidence>
<dbReference type="GO" id="GO:0097367">
    <property type="term" value="F:carbohydrate derivative binding"/>
    <property type="evidence" value="ECO:0007669"/>
    <property type="project" value="InterPro"/>
</dbReference>